<feature type="compositionally biased region" description="Low complexity" evidence="2">
    <location>
        <begin position="13"/>
        <end position="26"/>
    </location>
</feature>
<dbReference type="Proteomes" id="UP001470230">
    <property type="component" value="Unassembled WGS sequence"/>
</dbReference>
<keyword evidence="1" id="KW-0175">Coiled coil</keyword>
<proteinExistence type="predicted"/>
<evidence type="ECO:0000256" key="1">
    <source>
        <dbReference type="SAM" id="Coils"/>
    </source>
</evidence>
<dbReference type="EMBL" id="JAPFFF010000004">
    <property type="protein sequence ID" value="KAK8891974.1"/>
    <property type="molecule type" value="Genomic_DNA"/>
</dbReference>
<gene>
    <name evidence="3" type="ORF">M9Y10_029196</name>
</gene>
<feature type="compositionally biased region" description="Basic and acidic residues" evidence="2">
    <location>
        <begin position="51"/>
        <end position="67"/>
    </location>
</feature>
<feature type="compositionally biased region" description="Low complexity" evidence="2">
    <location>
        <begin position="93"/>
        <end position="105"/>
    </location>
</feature>
<evidence type="ECO:0000313" key="4">
    <source>
        <dbReference type="Proteomes" id="UP001470230"/>
    </source>
</evidence>
<feature type="compositionally biased region" description="Basic residues" evidence="2">
    <location>
        <begin position="27"/>
        <end position="36"/>
    </location>
</feature>
<keyword evidence="4" id="KW-1185">Reference proteome</keyword>
<name>A0ABR2KLG4_9EUKA</name>
<evidence type="ECO:0000313" key="3">
    <source>
        <dbReference type="EMBL" id="KAK8891974.1"/>
    </source>
</evidence>
<feature type="region of interest" description="Disordered" evidence="2">
    <location>
        <begin position="1"/>
        <end position="190"/>
    </location>
</feature>
<feature type="compositionally biased region" description="Basic and acidic residues" evidence="2">
    <location>
        <begin position="74"/>
        <end position="86"/>
    </location>
</feature>
<feature type="compositionally biased region" description="Low complexity" evidence="2">
    <location>
        <begin position="173"/>
        <end position="189"/>
    </location>
</feature>
<sequence>MNGRFSIKCGPPLKRASQSSALQAKKASVKPKKKNHVSIEPTPNNSSQSTNEKKIQAVEKRDKKVEQDLLQTPRDSKPAQNEKEINTKPINDKSQQAQKSKIQKQFPTPQRKKQALSQIQQSKIQPEIPKRNNQPLKNQTPQQKQKQKSKQMKQQTPQQAQDHHSEVSKKVQPKTPSQQSQDPQQNDQTALLLSPFSNIPVISYGLPEDQNLTHDELIQTYEQLAAEYKESLEKREILLKESKEIKNKISDAYSLQASIEKEIMDNAKLRLTAQIFQ</sequence>
<organism evidence="3 4">
    <name type="scientific">Tritrichomonas musculus</name>
    <dbReference type="NCBI Taxonomy" id="1915356"/>
    <lineage>
        <taxon>Eukaryota</taxon>
        <taxon>Metamonada</taxon>
        <taxon>Parabasalia</taxon>
        <taxon>Tritrichomonadida</taxon>
        <taxon>Tritrichomonadidae</taxon>
        <taxon>Tritrichomonas</taxon>
    </lineage>
</organism>
<evidence type="ECO:0000256" key="2">
    <source>
        <dbReference type="SAM" id="MobiDB-lite"/>
    </source>
</evidence>
<feature type="coiled-coil region" evidence="1">
    <location>
        <begin position="214"/>
        <end position="248"/>
    </location>
</feature>
<feature type="compositionally biased region" description="Polar residues" evidence="2">
    <location>
        <begin position="115"/>
        <end position="124"/>
    </location>
</feature>
<comment type="caution">
    <text evidence="3">The sequence shown here is derived from an EMBL/GenBank/DDBJ whole genome shotgun (WGS) entry which is preliminary data.</text>
</comment>
<protein>
    <submittedName>
        <fullName evidence="3">Uncharacterized protein</fullName>
    </submittedName>
</protein>
<feature type="compositionally biased region" description="Polar residues" evidence="2">
    <location>
        <begin position="41"/>
        <end position="50"/>
    </location>
</feature>
<reference evidence="3 4" key="1">
    <citation type="submission" date="2024-04" db="EMBL/GenBank/DDBJ databases">
        <title>Tritrichomonas musculus Genome.</title>
        <authorList>
            <person name="Alves-Ferreira E."/>
            <person name="Grigg M."/>
            <person name="Lorenzi H."/>
            <person name="Galac M."/>
        </authorList>
    </citation>
    <scope>NUCLEOTIDE SEQUENCE [LARGE SCALE GENOMIC DNA]</scope>
    <source>
        <strain evidence="3 4">EAF2021</strain>
    </source>
</reference>
<feature type="compositionally biased region" description="Low complexity" evidence="2">
    <location>
        <begin position="132"/>
        <end position="144"/>
    </location>
</feature>
<accession>A0ABR2KLG4</accession>